<name>A0A1R4IP95_9ACTN</name>
<dbReference type="Proteomes" id="UP000188342">
    <property type="component" value="Unassembled WGS sequence"/>
</dbReference>
<dbReference type="OrthoDB" id="3722818at2"/>
<reference evidence="1 2" key="1">
    <citation type="submission" date="2017-02" db="EMBL/GenBank/DDBJ databases">
        <authorList>
            <person name="Peterson S.W."/>
        </authorList>
    </citation>
    <scope>NUCLEOTIDE SEQUENCE [LARGE SCALE GENOMIC DNA]</scope>
    <source>
        <strain evidence="1 2">LSP_Lj1</strain>
    </source>
</reference>
<keyword evidence="2" id="KW-1185">Reference proteome</keyword>
<sequence length="269" mass="29241">MDTLREALGTDFLLQAADRLAPGWGISHPDLGLLRSVDDFRRASRTGDVMARDDVLIALAGLAHVEGENCPEAAAVLCELLIPGTLAKLRRHRPGSLPMSALCDVAAQHLWMGARTFEWRSRRKVAASIQWQVRRATFADLGIQAKDRGDRTWANTQPMDDQVLEGLMVDDASTEPWVEPAEELSAVLQQAARVGAVTPDDAALLRLVVSVGHEVPTRRVGVHGLMSRQASAVVAQQLGISPSSARRRVGRVLGRLQDANRQGLFLDVA</sequence>
<accession>A0A1R4IP95</accession>
<dbReference type="AlphaFoldDB" id="A0A1R4IP95"/>
<organism evidence="1 2">
    <name type="scientific">Luteococcus japonicus LSP_Lj1</name>
    <dbReference type="NCBI Taxonomy" id="1255658"/>
    <lineage>
        <taxon>Bacteria</taxon>
        <taxon>Bacillati</taxon>
        <taxon>Actinomycetota</taxon>
        <taxon>Actinomycetes</taxon>
        <taxon>Propionibacteriales</taxon>
        <taxon>Propionibacteriaceae</taxon>
        <taxon>Luteococcus</taxon>
    </lineage>
</organism>
<gene>
    <name evidence="1" type="ORF">FM114_02950</name>
</gene>
<dbReference type="EMBL" id="FUKQ01000011">
    <property type="protein sequence ID" value="SJN21720.1"/>
    <property type="molecule type" value="Genomic_DNA"/>
</dbReference>
<dbReference type="RefSeq" id="WP_143813861.1">
    <property type="nucleotide sequence ID" value="NZ_FUKQ01000011.1"/>
</dbReference>
<proteinExistence type="predicted"/>
<protein>
    <submittedName>
        <fullName evidence="1">Uncharacterized protein</fullName>
    </submittedName>
</protein>
<evidence type="ECO:0000313" key="1">
    <source>
        <dbReference type="EMBL" id="SJN21720.1"/>
    </source>
</evidence>
<dbReference type="STRING" id="1255658.FM114_02950"/>
<evidence type="ECO:0000313" key="2">
    <source>
        <dbReference type="Proteomes" id="UP000188342"/>
    </source>
</evidence>